<evidence type="ECO:0000313" key="3">
    <source>
        <dbReference type="Proteomes" id="UP000887574"/>
    </source>
</evidence>
<dbReference type="AlphaFoldDB" id="A0A915EFB5"/>
<proteinExistence type="predicted"/>
<dbReference type="InterPro" id="IPR036860">
    <property type="entry name" value="SH2_dom_sf"/>
</dbReference>
<feature type="domain" description="Spt6 SH2" evidence="2">
    <location>
        <begin position="147"/>
        <end position="212"/>
    </location>
</feature>
<protein>
    <submittedName>
        <fullName evidence="4">Spt6 SH2 domain-containing protein</fullName>
    </submittedName>
</protein>
<organism evidence="3 4">
    <name type="scientific">Ditylenchus dipsaci</name>
    <dbReference type="NCBI Taxonomy" id="166011"/>
    <lineage>
        <taxon>Eukaryota</taxon>
        <taxon>Metazoa</taxon>
        <taxon>Ecdysozoa</taxon>
        <taxon>Nematoda</taxon>
        <taxon>Chromadorea</taxon>
        <taxon>Rhabditida</taxon>
        <taxon>Tylenchina</taxon>
        <taxon>Tylenchomorpha</taxon>
        <taxon>Sphaerularioidea</taxon>
        <taxon>Anguinidae</taxon>
        <taxon>Anguininae</taxon>
        <taxon>Ditylenchus</taxon>
    </lineage>
</organism>
<dbReference type="GO" id="GO:0034728">
    <property type="term" value="P:nucleosome organization"/>
    <property type="evidence" value="ECO:0007669"/>
    <property type="project" value="TreeGrafter"/>
</dbReference>
<dbReference type="WBParaSite" id="jg5478">
    <property type="protein sequence ID" value="jg5478"/>
    <property type="gene ID" value="jg5478"/>
</dbReference>
<feature type="transmembrane region" description="Helical" evidence="1">
    <location>
        <begin position="263"/>
        <end position="282"/>
    </location>
</feature>
<dbReference type="Pfam" id="PF14633">
    <property type="entry name" value="SH2_2"/>
    <property type="match status" value="2"/>
</dbReference>
<dbReference type="InterPro" id="IPR035018">
    <property type="entry name" value="Spt6_SH2_C"/>
</dbReference>
<dbReference type="InterPro" id="IPR035420">
    <property type="entry name" value="Spt6_SH2"/>
</dbReference>
<dbReference type="GO" id="GO:0140673">
    <property type="term" value="P:transcription elongation-coupled chromatin remodeling"/>
    <property type="evidence" value="ECO:0007669"/>
    <property type="project" value="InterPro"/>
</dbReference>
<dbReference type="GO" id="GO:0031491">
    <property type="term" value="F:nucleosome binding"/>
    <property type="evidence" value="ECO:0007669"/>
    <property type="project" value="TreeGrafter"/>
</dbReference>
<dbReference type="CDD" id="cd09928">
    <property type="entry name" value="SH2_Cterm_SPT6_like"/>
    <property type="match status" value="1"/>
</dbReference>
<dbReference type="Proteomes" id="UP000887574">
    <property type="component" value="Unplaced"/>
</dbReference>
<sequence length="304" mass="35823">PYEDLDEIIARYIQPMAGFARDIMTYKYYMDGVYSEDTPTIEAHLVSEKQRTPSKIPYTLTASQKYPAKFVLSYLAQQKVRHEYLSATPEGIKFRYQMFNSTEELINWFKLHYMHRPEVYKKKNQCELSCRTSDLRKSYVSEKNNRFDEQRCKKDKEQKEKERSAKTAKNHFVKMVISHPSFHNVTFKDAERILREMDPGDAIVRPSGSSAKQVIFDPRKHSAVDWVDSKQFRYAYDLISEEGKKNEPGCLQNYLMPLHIHKMIISFTVSCFYLLLNAFILLSEVTLKSTNLENWFPKNLFISL</sequence>
<evidence type="ECO:0000256" key="1">
    <source>
        <dbReference type="SAM" id="Phobius"/>
    </source>
</evidence>
<accession>A0A915EFB5</accession>
<dbReference type="InterPro" id="IPR017072">
    <property type="entry name" value="TF_Spt6"/>
</dbReference>
<dbReference type="PANTHER" id="PTHR10145:SF6">
    <property type="entry name" value="TRANSCRIPTION ELONGATION FACTOR SPT6"/>
    <property type="match status" value="1"/>
</dbReference>
<dbReference type="SUPFAM" id="SSF55550">
    <property type="entry name" value="SH2 domain"/>
    <property type="match status" value="1"/>
</dbReference>
<reference evidence="4" key="1">
    <citation type="submission" date="2022-11" db="UniProtKB">
        <authorList>
            <consortium name="WormBaseParasite"/>
        </authorList>
    </citation>
    <scope>IDENTIFICATION</scope>
</reference>
<dbReference type="GO" id="GO:0008023">
    <property type="term" value="C:transcription elongation factor complex"/>
    <property type="evidence" value="ECO:0007669"/>
    <property type="project" value="TreeGrafter"/>
</dbReference>
<evidence type="ECO:0000313" key="4">
    <source>
        <dbReference type="WBParaSite" id="jg5478"/>
    </source>
</evidence>
<keyword evidence="3" id="KW-1185">Reference proteome</keyword>
<dbReference type="Gene3D" id="3.30.505.10">
    <property type="entry name" value="SH2 domain"/>
    <property type="match status" value="2"/>
</dbReference>
<dbReference type="PANTHER" id="PTHR10145">
    <property type="entry name" value="TRANSCRIPTION ELONGATION FACTOR SPT6"/>
    <property type="match status" value="1"/>
</dbReference>
<keyword evidence="1" id="KW-1133">Transmembrane helix</keyword>
<keyword evidence="1" id="KW-0472">Membrane</keyword>
<dbReference type="GO" id="GO:0042393">
    <property type="term" value="F:histone binding"/>
    <property type="evidence" value="ECO:0007669"/>
    <property type="project" value="TreeGrafter"/>
</dbReference>
<evidence type="ECO:0000259" key="2">
    <source>
        <dbReference type="Pfam" id="PF14633"/>
    </source>
</evidence>
<feature type="domain" description="Spt6 SH2" evidence="2">
    <location>
        <begin position="2"/>
        <end position="112"/>
    </location>
</feature>
<keyword evidence="1" id="KW-0812">Transmembrane</keyword>
<name>A0A915EFB5_9BILA</name>